<dbReference type="KEGG" id="cmiu:B1H56_00630"/>
<dbReference type="InterPro" id="IPR012902">
    <property type="entry name" value="N_methyl_site"/>
</dbReference>
<dbReference type="OrthoDB" id="9955693at2"/>
<comment type="caution">
    <text evidence="2">The sequence shown here is derived from an EMBL/GenBank/DDBJ whole genome shotgun (WGS) entry which is preliminary data.</text>
</comment>
<accession>A0A136Q1E3</accession>
<dbReference type="Proteomes" id="UP000070366">
    <property type="component" value="Unassembled WGS sequence"/>
</dbReference>
<organism evidence="2 3">
    <name type="scientific">Christensenella minuta</name>
    <dbReference type="NCBI Taxonomy" id="626937"/>
    <lineage>
        <taxon>Bacteria</taxon>
        <taxon>Bacillati</taxon>
        <taxon>Bacillota</taxon>
        <taxon>Clostridia</taxon>
        <taxon>Christensenellales</taxon>
        <taxon>Christensenellaceae</taxon>
        <taxon>Christensenella</taxon>
    </lineage>
</organism>
<protein>
    <submittedName>
        <fullName evidence="2">Prepilin-type cleavage/methylation protein</fullName>
    </submittedName>
</protein>
<evidence type="ECO:0000313" key="2">
    <source>
        <dbReference type="EMBL" id="KXK64485.1"/>
    </source>
</evidence>
<sequence length="174" mass="19052">MRRRNLLRKLKKGFTLVEMVIAIAVFAVFSAGTAAVLVPVLNVYSGAVQLSDAQLVAANILDAVQNELVYARPDREPEISEDGSLIEFNGVYPNTRITSAPAGETPGYLYIARSAQANFVPCYDERYYRSDTVEVFFAKAGESHALTVTVTVKDRNGRAVYTAKQSVTPLAWVS</sequence>
<name>A0A136Q1E3_9FIRM</name>
<dbReference type="STRING" id="626937.HMPREF3293_02564"/>
<feature type="transmembrane region" description="Helical" evidence="1">
    <location>
        <begin position="20"/>
        <end position="41"/>
    </location>
</feature>
<evidence type="ECO:0000313" key="3">
    <source>
        <dbReference type="Proteomes" id="UP000070366"/>
    </source>
</evidence>
<keyword evidence="3" id="KW-1185">Reference proteome</keyword>
<dbReference type="Pfam" id="PF07963">
    <property type="entry name" value="N_methyl"/>
    <property type="match status" value="1"/>
</dbReference>
<dbReference type="RefSeq" id="WP_066522179.1">
    <property type="nucleotide sequence ID" value="NZ_CABMOF010000007.1"/>
</dbReference>
<evidence type="ECO:0000256" key="1">
    <source>
        <dbReference type="SAM" id="Phobius"/>
    </source>
</evidence>
<keyword evidence="1" id="KW-0472">Membrane</keyword>
<reference evidence="2 3" key="1">
    <citation type="submission" date="2016-02" db="EMBL/GenBank/DDBJ databases">
        <authorList>
            <person name="Wen L."/>
            <person name="He K."/>
            <person name="Yang H."/>
        </authorList>
    </citation>
    <scope>NUCLEOTIDE SEQUENCE [LARGE SCALE GENOMIC DNA]</scope>
    <source>
        <strain evidence="2 3">DSM 22607</strain>
    </source>
</reference>
<dbReference type="PROSITE" id="PS00409">
    <property type="entry name" value="PROKAR_NTER_METHYL"/>
    <property type="match status" value="1"/>
</dbReference>
<dbReference type="AlphaFoldDB" id="A0A136Q1E3"/>
<dbReference type="NCBIfam" id="TIGR02532">
    <property type="entry name" value="IV_pilin_GFxxxE"/>
    <property type="match status" value="1"/>
</dbReference>
<proteinExistence type="predicted"/>
<gene>
    <name evidence="2" type="ORF">HMPREF3293_02564</name>
</gene>
<keyword evidence="1" id="KW-0812">Transmembrane</keyword>
<keyword evidence="1" id="KW-1133">Transmembrane helix</keyword>
<dbReference type="EMBL" id="LSZW01000064">
    <property type="protein sequence ID" value="KXK64485.1"/>
    <property type="molecule type" value="Genomic_DNA"/>
</dbReference>